<comment type="function">
    <text evidence="6">Protein-lysine N-methyltransferase.</text>
</comment>
<comment type="subcellular location">
    <subcellularLocation>
        <location evidence="1 6">Nucleus</location>
    </subcellularLocation>
</comment>
<dbReference type="GO" id="GO:0032259">
    <property type="term" value="P:methylation"/>
    <property type="evidence" value="ECO:0007669"/>
    <property type="project" value="UniProtKB-KW"/>
</dbReference>
<dbReference type="EC" id="2.1.1.-" evidence="6"/>
<keyword evidence="10" id="KW-1185">Reference proteome</keyword>
<dbReference type="GO" id="GO:0016279">
    <property type="term" value="F:protein-lysine N-methyltransferase activity"/>
    <property type="evidence" value="ECO:0007669"/>
    <property type="project" value="UniProtKB-UniRule"/>
</dbReference>
<dbReference type="Pfam" id="PF09273">
    <property type="entry name" value="Rubis-subs-bind"/>
    <property type="match status" value="1"/>
</dbReference>
<dbReference type="GO" id="GO:0005634">
    <property type="term" value="C:nucleus"/>
    <property type="evidence" value="ECO:0007669"/>
    <property type="project" value="UniProtKB-SubCell"/>
</dbReference>
<dbReference type="SUPFAM" id="SSF81822">
    <property type="entry name" value="RuBisCo LSMT C-terminal, substrate-binding domain"/>
    <property type="match status" value="1"/>
</dbReference>
<evidence type="ECO:0000313" key="10">
    <source>
        <dbReference type="Proteomes" id="UP001162480"/>
    </source>
</evidence>
<dbReference type="Pfam" id="PF00856">
    <property type="entry name" value="SET"/>
    <property type="match status" value="1"/>
</dbReference>
<dbReference type="PROSITE" id="PS50280">
    <property type="entry name" value="SET"/>
    <property type="match status" value="1"/>
</dbReference>
<evidence type="ECO:0000313" key="9">
    <source>
        <dbReference type="EMBL" id="CAI9741056.1"/>
    </source>
</evidence>
<reference evidence="9" key="1">
    <citation type="submission" date="2023-08" db="EMBL/GenBank/DDBJ databases">
        <authorList>
            <person name="Alioto T."/>
            <person name="Alioto T."/>
            <person name="Gomez Garrido J."/>
        </authorList>
    </citation>
    <scope>NUCLEOTIDE SEQUENCE</scope>
</reference>
<keyword evidence="4 6" id="KW-0949">S-adenosyl-L-methionine</keyword>
<sequence>MESNQKRVRSSLICDSSAGCSLSKRPLLEDQTVNAFIEWCCKSNFNLSPKVKISEEGSVAKYGMIATEDISCGECLFEIPRSHILIAETSSISELTKEVDLSATKSDKGWITLLLSILHEYNKPNSKWRPYFNLVPDFKHLELPLFWSETNRTELLQGTDINKLVESDLESINSDFNNVILPFVKKHPEAFPPKCQNLKFYHKMVAFVMAYSFMEPTNPMLDSSDEDQVTAPPMMVPVADILNHVANHNAELSYEVSCLKMITVKDIQKGEEVYNTYGMLSNSQLLHMYGFAELYPKNVNDTVEIPIKFFQDSAAELAVHADNEELLQQKWQMMLMSNIISEDDSFLLGMRGFLTKDELILFLQILFLNDSEFVTLKTKESFQIDPNVTNQTNNNDNDNDDDEDGEDSDESYDDDDEELLRFKDLRTLCPSWRKLLIQVAEKCLAQYRTTLEKDSSTLFSENFDHLSAFERFAFYTTYSQKKMLEKLIKYCQC</sequence>
<evidence type="ECO:0000256" key="5">
    <source>
        <dbReference type="ARBA" id="ARBA00023242"/>
    </source>
</evidence>
<dbReference type="EMBL" id="OX597838">
    <property type="protein sequence ID" value="CAI9741056.1"/>
    <property type="molecule type" value="Genomic_DNA"/>
</dbReference>
<dbReference type="AlphaFoldDB" id="A0AA36BWI1"/>
<feature type="domain" description="SET" evidence="8">
    <location>
        <begin position="49"/>
        <end position="278"/>
    </location>
</feature>
<evidence type="ECO:0000256" key="3">
    <source>
        <dbReference type="ARBA" id="ARBA00022679"/>
    </source>
</evidence>
<evidence type="ECO:0000256" key="2">
    <source>
        <dbReference type="ARBA" id="ARBA00022603"/>
    </source>
</evidence>
<dbReference type="InterPro" id="IPR046341">
    <property type="entry name" value="SET_dom_sf"/>
</dbReference>
<feature type="region of interest" description="Disordered" evidence="7">
    <location>
        <begin position="385"/>
        <end position="414"/>
    </location>
</feature>
<keyword evidence="5 6" id="KW-0539">Nucleus</keyword>
<dbReference type="PANTHER" id="PTHR13271">
    <property type="entry name" value="UNCHARACTERIZED PUTATIVE METHYLTRANSFERASE"/>
    <property type="match status" value="1"/>
</dbReference>
<accession>A0AA36BWI1</accession>
<dbReference type="Gene3D" id="3.90.1420.10">
    <property type="entry name" value="Rubisco LSMT, substrate-binding domain"/>
    <property type="match status" value="1"/>
</dbReference>
<dbReference type="InterPro" id="IPR015353">
    <property type="entry name" value="Rubisco_LSMT_subst-bd"/>
</dbReference>
<keyword evidence="2 6" id="KW-0489">Methyltransferase</keyword>
<evidence type="ECO:0000259" key="8">
    <source>
        <dbReference type="PROSITE" id="PS50280"/>
    </source>
</evidence>
<dbReference type="Gene3D" id="3.90.1410.10">
    <property type="entry name" value="set domain protein methyltransferase, domain 1"/>
    <property type="match status" value="1"/>
</dbReference>
<proteinExistence type="inferred from homology"/>
<evidence type="ECO:0000256" key="6">
    <source>
        <dbReference type="PIRNR" id="PIRNR011771"/>
    </source>
</evidence>
<dbReference type="CDD" id="cd19178">
    <property type="entry name" value="SET_SETD6"/>
    <property type="match status" value="1"/>
</dbReference>
<gene>
    <name evidence="9" type="ORF">OCTVUL_1B029868</name>
</gene>
<keyword evidence="3 6" id="KW-0808">Transferase</keyword>
<dbReference type="PIRSF" id="PIRSF011771">
    <property type="entry name" value="RMS1_SET"/>
    <property type="match status" value="1"/>
</dbReference>
<dbReference type="InterPro" id="IPR050600">
    <property type="entry name" value="SETD3_SETD6_MTase"/>
</dbReference>
<feature type="compositionally biased region" description="Acidic residues" evidence="7">
    <location>
        <begin position="397"/>
        <end position="414"/>
    </location>
</feature>
<evidence type="ECO:0000256" key="7">
    <source>
        <dbReference type="SAM" id="MobiDB-lite"/>
    </source>
</evidence>
<evidence type="ECO:0000256" key="1">
    <source>
        <dbReference type="ARBA" id="ARBA00004123"/>
    </source>
</evidence>
<dbReference type="InterPro" id="IPR044430">
    <property type="entry name" value="SETD6_SET"/>
</dbReference>
<dbReference type="Proteomes" id="UP001162480">
    <property type="component" value="Chromosome 25"/>
</dbReference>
<dbReference type="InterPro" id="IPR011383">
    <property type="entry name" value="N-lys_methylase_SETD6"/>
</dbReference>
<dbReference type="InterPro" id="IPR036464">
    <property type="entry name" value="Rubisco_LSMT_subst-bd_sf"/>
</dbReference>
<organism evidence="9 10">
    <name type="scientific">Octopus vulgaris</name>
    <name type="common">Common octopus</name>
    <dbReference type="NCBI Taxonomy" id="6645"/>
    <lineage>
        <taxon>Eukaryota</taxon>
        <taxon>Metazoa</taxon>
        <taxon>Spiralia</taxon>
        <taxon>Lophotrochozoa</taxon>
        <taxon>Mollusca</taxon>
        <taxon>Cephalopoda</taxon>
        <taxon>Coleoidea</taxon>
        <taxon>Octopodiformes</taxon>
        <taxon>Octopoda</taxon>
        <taxon>Incirrata</taxon>
        <taxon>Octopodidae</taxon>
        <taxon>Octopus</taxon>
    </lineage>
</organism>
<dbReference type="InterPro" id="IPR001214">
    <property type="entry name" value="SET_dom"/>
</dbReference>
<comment type="similarity">
    <text evidence="6">Belongs to the class V-like SAM-binding methyltransferase superfamily. Histone-lysine methyltransferase family. SETD6 subfamily.</text>
</comment>
<evidence type="ECO:0000256" key="4">
    <source>
        <dbReference type="ARBA" id="ARBA00022691"/>
    </source>
</evidence>
<name>A0AA36BWI1_OCTVU</name>
<protein>
    <recommendedName>
        <fullName evidence="6">N-lysine methyltransferase</fullName>
        <ecNumber evidence="6">2.1.1.-</ecNumber>
    </recommendedName>
</protein>
<dbReference type="PANTHER" id="PTHR13271:SF34">
    <property type="entry name" value="N-LYSINE METHYLTRANSFERASE SETD6"/>
    <property type="match status" value="1"/>
</dbReference>
<dbReference type="FunFam" id="3.90.1410.10:FF:000007">
    <property type="entry name" value="Ribosomal lysine N-methyltransferase 4"/>
    <property type="match status" value="1"/>
</dbReference>
<dbReference type="SUPFAM" id="SSF82199">
    <property type="entry name" value="SET domain"/>
    <property type="match status" value="1"/>
</dbReference>